<protein>
    <submittedName>
        <fullName evidence="2">Uncharacterized protein</fullName>
    </submittedName>
</protein>
<name>A0A165DHU2_9BASI</name>
<evidence type="ECO:0000313" key="2">
    <source>
        <dbReference type="EMBL" id="KZT52823.1"/>
    </source>
</evidence>
<feature type="region of interest" description="Disordered" evidence="1">
    <location>
        <begin position="186"/>
        <end position="213"/>
    </location>
</feature>
<dbReference type="Proteomes" id="UP000076842">
    <property type="component" value="Unassembled WGS sequence"/>
</dbReference>
<accession>A0A165DHU2</accession>
<gene>
    <name evidence="2" type="ORF">CALCODRAFT_501821</name>
</gene>
<dbReference type="InParanoid" id="A0A165DHU2"/>
<reference evidence="2 3" key="1">
    <citation type="journal article" date="2016" name="Mol. Biol. Evol.">
        <title>Comparative Genomics of Early-Diverging Mushroom-Forming Fungi Provides Insights into the Origins of Lignocellulose Decay Capabilities.</title>
        <authorList>
            <person name="Nagy L.G."/>
            <person name="Riley R."/>
            <person name="Tritt A."/>
            <person name="Adam C."/>
            <person name="Daum C."/>
            <person name="Floudas D."/>
            <person name="Sun H."/>
            <person name="Yadav J.S."/>
            <person name="Pangilinan J."/>
            <person name="Larsson K.H."/>
            <person name="Matsuura K."/>
            <person name="Barry K."/>
            <person name="Labutti K."/>
            <person name="Kuo R."/>
            <person name="Ohm R.A."/>
            <person name="Bhattacharya S.S."/>
            <person name="Shirouzu T."/>
            <person name="Yoshinaga Y."/>
            <person name="Martin F.M."/>
            <person name="Grigoriev I.V."/>
            <person name="Hibbett D.S."/>
        </authorList>
    </citation>
    <scope>NUCLEOTIDE SEQUENCE [LARGE SCALE GENOMIC DNA]</scope>
    <source>
        <strain evidence="2 3">HHB12733</strain>
    </source>
</reference>
<proteinExistence type="predicted"/>
<organism evidence="2 3">
    <name type="scientific">Calocera cornea HHB12733</name>
    <dbReference type="NCBI Taxonomy" id="1353952"/>
    <lineage>
        <taxon>Eukaryota</taxon>
        <taxon>Fungi</taxon>
        <taxon>Dikarya</taxon>
        <taxon>Basidiomycota</taxon>
        <taxon>Agaricomycotina</taxon>
        <taxon>Dacrymycetes</taxon>
        <taxon>Dacrymycetales</taxon>
        <taxon>Dacrymycetaceae</taxon>
        <taxon>Calocera</taxon>
    </lineage>
</organism>
<dbReference type="AlphaFoldDB" id="A0A165DHU2"/>
<keyword evidence="3" id="KW-1185">Reference proteome</keyword>
<dbReference type="EMBL" id="KV424054">
    <property type="protein sequence ID" value="KZT52823.1"/>
    <property type="molecule type" value="Genomic_DNA"/>
</dbReference>
<evidence type="ECO:0000256" key="1">
    <source>
        <dbReference type="SAM" id="MobiDB-lite"/>
    </source>
</evidence>
<evidence type="ECO:0000313" key="3">
    <source>
        <dbReference type="Proteomes" id="UP000076842"/>
    </source>
</evidence>
<sequence>MAPIGSHSFHACLASRGCIPGPGPGPGPGLYIPAPPRRPRRQFSQSMHMHSDVLHVLRYRTEPHQRGRAAVHPRPHRAMSHHDGALAHWKCTATLPIWPGCRLHIQNSWGYTLHGMNDLHCTARYGETGRAAGQRRPHTPSPPISPRSAFSRACSPCSAGAAGSTTFCRPWTLDFQALRLRLYDSGSSSGSGSRPGSGGSGLLDWSVRVAGRG</sequence>